<geneLocation type="plasmid" evidence="2">
    <name>pEubeli2</name>
</geneLocation>
<dbReference type="EMBL" id="CP001106">
    <property type="protein sequence ID" value="ACR73438.1"/>
    <property type="molecule type" value="Genomic_DNA"/>
</dbReference>
<keyword evidence="2" id="KW-1185">Reference proteome</keyword>
<sequence length="39" mass="4404">MHAGGRKEDVSEETRNVIEKLTGISYDKCFGNNNIGYKE</sequence>
<evidence type="ECO:0000313" key="1">
    <source>
        <dbReference type="EMBL" id="ACR73438.1"/>
    </source>
</evidence>
<organism evidence="1 2">
    <name type="scientific">Lachnospira eligens (strain ATCC 27750 / DSM 3376 / VPI C15-48 / C15-B4)</name>
    <name type="common">Eubacterium eligens</name>
    <dbReference type="NCBI Taxonomy" id="515620"/>
    <lineage>
        <taxon>Bacteria</taxon>
        <taxon>Bacillati</taxon>
        <taxon>Bacillota</taxon>
        <taxon>Clostridia</taxon>
        <taxon>Lachnospirales</taxon>
        <taxon>Lachnospiraceae</taxon>
        <taxon>Lachnospira</taxon>
    </lineage>
</organism>
<dbReference type="KEGG" id="eel:EUBELI_20293"/>
<protein>
    <submittedName>
        <fullName evidence="1">Uncharacterized protein</fullName>
    </submittedName>
</protein>
<evidence type="ECO:0000313" key="2">
    <source>
        <dbReference type="Proteomes" id="UP000001476"/>
    </source>
</evidence>
<gene>
    <name evidence="1" type="ordered locus">EUBELI_20293</name>
</gene>
<accession>C4Z646</accession>
<name>C4Z646_LACE2</name>
<dbReference type="HOGENOM" id="CLU_3309900_0_0_9"/>
<dbReference type="Proteomes" id="UP000001476">
    <property type="component" value="Plasmid pEubeli2"/>
</dbReference>
<proteinExistence type="predicted"/>
<dbReference type="AlphaFoldDB" id="C4Z646"/>
<reference evidence="1 2" key="1">
    <citation type="journal article" date="2009" name="Proc. Natl. Acad. Sci. U.S.A.">
        <title>Characterizing a model human gut microbiota composed of members of its two dominant bacterial phyla.</title>
        <authorList>
            <person name="Mahowald M.A."/>
            <person name="Rey F.E."/>
            <person name="Seedorf H."/>
            <person name="Turnbaugh P.J."/>
            <person name="Fulton R.S."/>
            <person name="Wollam A."/>
            <person name="Shah N."/>
            <person name="Wang C."/>
            <person name="Magrini V."/>
            <person name="Wilson R.K."/>
            <person name="Cantarel B.L."/>
            <person name="Coutinho P.M."/>
            <person name="Henrissat B."/>
            <person name="Crock L.W."/>
            <person name="Russell A."/>
            <person name="Verberkmoes N.C."/>
            <person name="Hettich R.L."/>
            <person name="Gordon J.I."/>
        </authorList>
    </citation>
    <scope>NUCLEOTIDE SEQUENCE [LARGE SCALE GENOMIC DNA]</scope>
    <source>
        <strain evidence="2">ATCC 27750 / DSM 3376 / VPI C15-48 / C15-B4</strain>
        <plasmid evidence="1">unnamed</plasmid>
    </source>
</reference>
<keyword evidence="1" id="KW-0614">Plasmid</keyword>